<dbReference type="EMBL" id="AY596297">
    <property type="protein sequence ID" value="AAV47547.1"/>
    <property type="molecule type" value="Genomic_DNA"/>
</dbReference>
<name>Q5UYV6_HALMA</name>
<evidence type="ECO:0000313" key="1">
    <source>
        <dbReference type="EMBL" id="AAV47547.1"/>
    </source>
</evidence>
<dbReference type="Proteomes" id="UP000001169">
    <property type="component" value="Chromosome I"/>
</dbReference>
<dbReference type="STRING" id="272569.rrnAC2791"/>
<organism evidence="1 2">
    <name type="scientific">Haloarcula marismortui (strain ATCC 43049 / DSM 3752 / JCM 8966 / VKM B-1809)</name>
    <name type="common">Halobacterium marismortui</name>
    <dbReference type="NCBI Taxonomy" id="272569"/>
    <lineage>
        <taxon>Archaea</taxon>
        <taxon>Methanobacteriati</taxon>
        <taxon>Methanobacteriota</taxon>
        <taxon>Stenosarchaea group</taxon>
        <taxon>Halobacteria</taxon>
        <taxon>Halobacteriales</taxon>
        <taxon>Haloarculaceae</taxon>
        <taxon>Haloarcula</taxon>
    </lineage>
</organism>
<accession>Q5UYV6</accession>
<dbReference type="EnsemblBacteria" id="AAV47547">
    <property type="protein sequence ID" value="AAV47547"/>
    <property type="gene ID" value="rrnAC2791"/>
</dbReference>
<keyword evidence="2" id="KW-1185">Reference proteome</keyword>
<gene>
    <name evidence="1" type="ordered locus">rrnAC2791</name>
</gene>
<dbReference type="AlphaFoldDB" id="Q5UYV6"/>
<evidence type="ECO:0000313" key="2">
    <source>
        <dbReference type="Proteomes" id="UP000001169"/>
    </source>
</evidence>
<dbReference type="KEGG" id="hma:rrnAC2791"/>
<protein>
    <submittedName>
        <fullName evidence="1">Uncharacterized protein</fullName>
    </submittedName>
</protein>
<reference evidence="1 2" key="1">
    <citation type="journal article" date="2004" name="Genome Res.">
        <title>Genome sequence of Haloarcula marismortui: a halophilic archaeon from the Dead Sea.</title>
        <authorList>
            <person name="Baliga N.S."/>
            <person name="Bonneau R."/>
            <person name="Facciotti M.T."/>
            <person name="Pan M."/>
            <person name="Glusman G."/>
            <person name="Deutsch E.W."/>
            <person name="Shannon P."/>
            <person name="Chiu Y."/>
            <person name="Weng R.S."/>
            <person name="Gan R.R."/>
            <person name="Hung P."/>
            <person name="Date S.V."/>
            <person name="Marcotte E."/>
            <person name="Hood L."/>
            <person name="Ng W.V."/>
        </authorList>
    </citation>
    <scope>NUCLEOTIDE SEQUENCE [LARGE SCALE GENOMIC DNA]</scope>
    <source>
        <strain evidence="2">ATCC 43049 / DSM 3752 / JCM 8966 / VKM B-1809</strain>
    </source>
</reference>
<sequence length="173" mass="18305">MRSPEREKGGLEELPDLRVPHVVLVNGVDSRSDANRDSVPAELVGVVGVEVVLAVGAGAAAVFNDVLVVMADNDGEIAVLLDAALADGLDSLMTAVIVDGDDSRHCIGGQLTGGFEVGHPLLDISHIRATERGDKTASASAARFQLARNRRREVINACTVPRNINTEYRFIPA</sequence>
<dbReference type="HOGENOM" id="CLU_1544166_0_0_2"/>
<proteinExistence type="predicted"/>
<dbReference type="PaxDb" id="272569-rrnAC2791"/>